<protein>
    <recommendedName>
        <fullName evidence="4">DUF3077 domain-containing protein</fullName>
    </recommendedName>
</protein>
<dbReference type="Proteomes" id="UP000572407">
    <property type="component" value="Unassembled WGS sequence"/>
</dbReference>
<evidence type="ECO:0000313" key="2">
    <source>
        <dbReference type="EMBL" id="MBA1377785.1"/>
    </source>
</evidence>
<evidence type="ECO:0008006" key="4">
    <source>
        <dbReference type="Google" id="ProtNLM"/>
    </source>
</evidence>
<feature type="region of interest" description="Disordered" evidence="1">
    <location>
        <begin position="1"/>
        <end position="23"/>
    </location>
</feature>
<dbReference type="RefSeq" id="WP_181287572.1">
    <property type="nucleotide sequence ID" value="NZ_VDLV01000010.1"/>
</dbReference>
<name>A0A7V8RJT0_9PSED</name>
<dbReference type="Pfam" id="PF19619">
    <property type="entry name" value="DUF6124"/>
    <property type="match status" value="1"/>
</dbReference>
<sequence length="119" mass="13128">MFKATPNPPESDPTSAYSSLDPEKFHEATERALDYYLKPEQAKAKKEPPARQLFTVVEGVDSESLLANLSESLASANAMISDLAFDLEGSRRQVAMGILQMIEMSELLANRALDIVDPR</sequence>
<feature type="compositionally biased region" description="Pro residues" evidence="1">
    <location>
        <begin position="1"/>
        <end position="11"/>
    </location>
</feature>
<evidence type="ECO:0000256" key="1">
    <source>
        <dbReference type="SAM" id="MobiDB-lite"/>
    </source>
</evidence>
<organism evidence="2 3">
    <name type="scientific">Pseudomonas brassicacearum subsp. neoaurantiaca</name>
    <dbReference type="NCBI Taxonomy" id="494916"/>
    <lineage>
        <taxon>Bacteria</taxon>
        <taxon>Pseudomonadati</taxon>
        <taxon>Pseudomonadota</taxon>
        <taxon>Gammaproteobacteria</taxon>
        <taxon>Pseudomonadales</taxon>
        <taxon>Pseudomonadaceae</taxon>
        <taxon>Pseudomonas</taxon>
    </lineage>
</organism>
<dbReference type="AlphaFoldDB" id="A0A7V8RJT0"/>
<reference evidence="2 3" key="1">
    <citation type="submission" date="2019-06" db="EMBL/GenBank/DDBJ databases">
        <title>Analysis of the biodiversity of Brassica napus bacterial endophytes for the selection of potential efficient biofertilizers for rapeseed crops.</title>
        <authorList>
            <person name="Jimenez-Gomez A."/>
            <person name="Saati-Santamaria Z."/>
            <person name="Menendez E."/>
            <person name="Rivas R."/>
            <person name="Mateos P.F."/>
            <person name="Velazquez E."/>
            <person name="Garcia-Fraile P."/>
        </authorList>
    </citation>
    <scope>NUCLEOTIDE SEQUENCE [LARGE SCALE GENOMIC DNA]</scope>
    <source>
        <strain evidence="2 3">CDVBN10</strain>
    </source>
</reference>
<gene>
    <name evidence="2" type="ORF">FHK92_08180</name>
</gene>
<proteinExistence type="predicted"/>
<accession>A0A7V8RJT0</accession>
<comment type="caution">
    <text evidence="2">The sequence shown here is derived from an EMBL/GenBank/DDBJ whole genome shotgun (WGS) entry which is preliminary data.</text>
</comment>
<dbReference type="EMBL" id="VDLV01000010">
    <property type="protein sequence ID" value="MBA1377785.1"/>
    <property type="molecule type" value="Genomic_DNA"/>
</dbReference>
<evidence type="ECO:0000313" key="3">
    <source>
        <dbReference type="Proteomes" id="UP000572407"/>
    </source>
</evidence>